<dbReference type="AlphaFoldDB" id="A0A071MIF1"/>
<dbReference type="SUPFAM" id="SSF50129">
    <property type="entry name" value="GroES-like"/>
    <property type="match status" value="1"/>
</dbReference>
<dbReference type="EMBL" id="JJOA01000005">
    <property type="protein sequence ID" value="KEA60654.1"/>
    <property type="molecule type" value="Genomic_DNA"/>
</dbReference>
<dbReference type="InterPro" id="IPR013154">
    <property type="entry name" value="ADH-like_N"/>
</dbReference>
<comment type="caution">
    <text evidence="2">The sequence shown here is derived from an EMBL/GenBank/DDBJ whole genome shotgun (WGS) entry which is preliminary data.</text>
</comment>
<dbReference type="Pfam" id="PF08240">
    <property type="entry name" value="ADH_N"/>
    <property type="match status" value="1"/>
</dbReference>
<feature type="domain" description="Enoyl reductase (ER)" evidence="1">
    <location>
        <begin position="10"/>
        <end position="322"/>
    </location>
</feature>
<dbReference type="InterPro" id="IPR020843">
    <property type="entry name" value="ER"/>
</dbReference>
<organism evidence="2">
    <name type="scientific">Burkholderia cenocepacia</name>
    <dbReference type="NCBI Taxonomy" id="95486"/>
    <lineage>
        <taxon>Bacteria</taxon>
        <taxon>Pseudomonadati</taxon>
        <taxon>Pseudomonadota</taxon>
        <taxon>Betaproteobacteria</taxon>
        <taxon>Burkholderiales</taxon>
        <taxon>Burkholderiaceae</taxon>
        <taxon>Burkholderia</taxon>
        <taxon>Burkholderia cepacia complex</taxon>
    </lineage>
</organism>
<evidence type="ECO:0000259" key="1">
    <source>
        <dbReference type="SMART" id="SM00829"/>
    </source>
</evidence>
<dbReference type="Gene3D" id="3.90.180.10">
    <property type="entry name" value="Medium-chain alcohol dehydrogenases, catalytic domain"/>
    <property type="match status" value="1"/>
</dbReference>
<sequence>MKALLCTAFGPIDSLRIEDVAIPEPAAGQVRIQVKAASLNFPDALIVQGLYQVKPALPFSPGAEFAGVIDAVGDGVSAYRPGDSVVAFTGHGGFAEQCVADVHQIAALPPGMAFEQGAALVLAYGTSLHALQQRARLQAGETLLVLGAAGGVGLAAIEIAKALGARVIAAASSADKLALCREAGADETIDYATEDLRRRVDALTGGRGADVVYDPVGGAYSEAALRATAWRGRFLVVGFAAGEIPKIALNLALLKERDILGVFWGDAVRRDPAQHVANMRLLAEWFAAGKVRPAITERVSLAGAADAIARMANRQVKGKVVILPGA</sequence>
<dbReference type="InterPro" id="IPR013149">
    <property type="entry name" value="ADH-like_C"/>
</dbReference>
<name>A0A071MIF1_9BURK</name>
<dbReference type="SMART" id="SM00829">
    <property type="entry name" value="PKS_ER"/>
    <property type="match status" value="1"/>
</dbReference>
<dbReference type="InterPro" id="IPR051397">
    <property type="entry name" value="Zn-ADH-like_protein"/>
</dbReference>
<gene>
    <name evidence="2" type="ORF">DT99_06345</name>
</gene>
<accession>A0A071MIF1</accession>
<evidence type="ECO:0000313" key="2">
    <source>
        <dbReference type="EMBL" id="KEA60654.1"/>
    </source>
</evidence>
<dbReference type="InterPro" id="IPR011032">
    <property type="entry name" value="GroES-like_sf"/>
</dbReference>
<dbReference type="PANTHER" id="PTHR43677">
    <property type="entry name" value="SHORT-CHAIN DEHYDROGENASE/REDUCTASE"/>
    <property type="match status" value="1"/>
</dbReference>
<dbReference type="CDD" id="cd08241">
    <property type="entry name" value="QOR1"/>
    <property type="match status" value="1"/>
</dbReference>
<reference evidence="2" key="1">
    <citation type="submission" date="2014-04" db="EMBL/GenBank/DDBJ databases">
        <title>In planta biocontrol of soil-borne Fusarium wilt of banana through a plant endophytic bacterium, Burkholderia cenocepacia 869T2.</title>
        <authorList>
            <person name="Ho Y.-N."/>
            <person name="Chiang H.-M."/>
            <person name="Chao C.-P."/>
            <person name="Su C.-C."/>
            <person name="Hsu H.-F."/>
            <person name="Guo C.-T."/>
            <person name="Hsieh J.-L."/>
            <person name="Huang C.-C."/>
        </authorList>
    </citation>
    <scope>NUCLEOTIDE SEQUENCE [LARGE SCALE GENOMIC DNA]</scope>
    <source>
        <strain evidence="2">869T2</strain>
    </source>
</reference>
<proteinExistence type="predicted"/>
<dbReference type="Pfam" id="PF00107">
    <property type="entry name" value="ADH_zinc_N"/>
    <property type="match status" value="1"/>
</dbReference>
<dbReference type="Gene3D" id="3.40.50.720">
    <property type="entry name" value="NAD(P)-binding Rossmann-like Domain"/>
    <property type="match status" value="1"/>
</dbReference>
<dbReference type="GO" id="GO:0016491">
    <property type="term" value="F:oxidoreductase activity"/>
    <property type="evidence" value="ECO:0007669"/>
    <property type="project" value="InterPro"/>
</dbReference>
<protein>
    <submittedName>
        <fullName evidence="2">NADPH:quinone oxidoreductase</fullName>
    </submittedName>
</protein>
<dbReference type="SUPFAM" id="SSF51735">
    <property type="entry name" value="NAD(P)-binding Rossmann-fold domains"/>
    <property type="match status" value="1"/>
</dbReference>
<dbReference type="InterPro" id="IPR036291">
    <property type="entry name" value="NAD(P)-bd_dom_sf"/>
</dbReference>
<dbReference type="OrthoDB" id="4190732at2"/>
<dbReference type="PANTHER" id="PTHR43677:SF4">
    <property type="entry name" value="QUINONE OXIDOREDUCTASE-LIKE PROTEIN 2"/>
    <property type="match status" value="1"/>
</dbReference>